<evidence type="ECO:0008006" key="6">
    <source>
        <dbReference type="Google" id="ProtNLM"/>
    </source>
</evidence>
<name>A0A8K0W4T3_9PLEO</name>
<comment type="caution">
    <text evidence="4">The sequence shown here is derived from an EMBL/GenBank/DDBJ whole genome shotgun (WGS) entry which is preliminary data.</text>
</comment>
<feature type="compositionally biased region" description="Low complexity" evidence="1">
    <location>
        <begin position="318"/>
        <end position="329"/>
    </location>
</feature>
<proteinExistence type="predicted"/>
<feature type="chain" id="PRO_5035455933" description="GPI anchored protein" evidence="3">
    <location>
        <begin position="36"/>
        <end position="466"/>
    </location>
</feature>
<dbReference type="Proteomes" id="UP000813461">
    <property type="component" value="Unassembled WGS sequence"/>
</dbReference>
<evidence type="ECO:0000313" key="5">
    <source>
        <dbReference type="Proteomes" id="UP000813461"/>
    </source>
</evidence>
<evidence type="ECO:0000256" key="1">
    <source>
        <dbReference type="SAM" id="MobiDB-lite"/>
    </source>
</evidence>
<feature type="region of interest" description="Disordered" evidence="1">
    <location>
        <begin position="307"/>
        <end position="329"/>
    </location>
</feature>
<protein>
    <recommendedName>
        <fullName evidence="6">GPI anchored protein</fullName>
    </recommendedName>
</protein>
<feature type="signal peptide" evidence="3">
    <location>
        <begin position="1"/>
        <end position="35"/>
    </location>
</feature>
<evidence type="ECO:0000313" key="4">
    <source>
        <dbReference type="EMBL" id="KAH7094495.1"/>
    </source>
</evidence>
<organism evidence="4 5">
    <name type="scientific">Paraphoma chrysanthemicola</name>
    <dbReference type="NCBI Taxonomy" id="798071"/>
    <lineage>
        <taxon>Eukaryota</taxon>
        <taxon>Fungi</taxon>
        <taxon>Dikarya</taxon>
        <taxon>Ascomycota</taxon>
        <taxon>Pezizomycotina</taxon>
        <taxon>Dothideomycetes</taxon>
        <taxon>Pleosporomycetidae</taxon>
        <taxon>Pleosporales</taxon>
        <taxon>Pleosporineae</taxon>
        <taxon>Phaeosphaeriaceae</taxon>
        <taxon>Paraphoma</taxon>
    </lineage>
</organism>
<keyword evidence="2" id="KW-0472">Membrane</keyword>
<keyword evidence="2" id="KW-1133">Transmembrane helix</keyword>
<gene>
    <name evidence="4" type="ORF">FB567DRAFT_5058</name>
</gene>
<dbReference type="PANTHER" id="PTHR39599">
    <property type="entry name" value="GPI-ANCHORED PROTEIN (EUROFUNG)-RELATED-RELATED"/>
    <property type="match status" value="1"/>
</dbReference>
<dbReference type="EMBL" id="JAGMVJ010000001">
    <property type="protein sequence ID" value="KAH7094495.1"/>
    <property type="molecule type" value="Genomic_DNA"/>
</dbReference>
<keyword evidence="5" id="KW-1185">Reference proteome</keyword>
<keyword evidence="3" id="KW-0732">Signal</keyword>
<dbReference type="PANTHER" id="PTHR39599:SF1">
    <property type="entry name" value="GPI-ANCHORED PROTEIN (EUROFUNG)"/>
    <property type="match status" value="1"/>
</dbReference>
<keyword evidence="2" id="KW-0812">Transmembrane</keyword>
<dbReference type="AlphaFoldDB" id="A0A8K0W4T3"/>
<evidence type="ECO:0000256" key="3">
    <source>
        <dbReference type="SAM" id="SignalP"/>
    </source>
</evidence>
<dbReference type="OrthoDB" id="2426396at2759"/>
<accession>A0A8K0W4T3</accession>
<reference evidence="4" key="1">
    <citation type="journal article" date="2021" name="Nat. Commun.">
        <title>Genetic determinants of endophytism in the Arabidopsis root mycobiome.</title>
        <authorList>
            <person name="Mesny F."/>
            <person name="Miyauchi S."/>
            <person name="Thiergart T."/>
            <person name="Pickel B."/>
            <person name="Atanasova L."/>
            <person name="Karlsson M."/>
            <person name="Huettel B."/>
            <person name="Barry K.W."/>
            <person name="Haridas S."/>
            <person name="Chen C."/>
            <person name="Bauer D."/>
            <person name="Andreopoulos W."/>
            <person name="Pangilinan J."/>
            <person name="LaButti K."/>
            <person name="Riley R."/>
            <person name="Lipzen A."/>
            <person name="Clum A."/>
            <person name="Drula E."/>
            <person name="Henrissat B."/>
            <person name="Kohler A."/>
            <person name="Grigoriev I.V."/>
            <person name="Martin F.M."/>
            <person name="Hacquard S."/>
        </authorList>
    </citation>
    <scope>NUCLEOTIDE SEQUENCE</scope>
    <source>
        <strain evidence="4">MPI-SDFR-AT-0120</strain>
    </source>
</reference>
<feature type="transmembrane region" description="Helical" evidence="2">
    <location>
        <begin position="443"/>
        <end position="465"/>
    </location>
</feature>
<sequence length="466" mass="47516">MLAAYIFSAIDMHISNLLTLPPALLILLCATPSTAEPQWPHNVPKHLKYFPEDEAYARRGLDIRERMKHEKPVAVKKMSADEGEMFMLENWIFASDLKRRFDYEDHGNSTCEAQSPLRPLAEDDFFSRIRVRAALSKRQFACPAGTSSCSAIGAPDVCCGTGSNCINVNNSPGVGSVGCCPRGQTCAGSISCDTRNGYSSCPDAPNGGCCLPGFRCDGIGCIIAGTSTTYVQPSSSSPPPPSSTVVIVIPTSGPASSAPTPTPTPASSSAYTCSAGWFSCAASLGGGCCQNGRTCATGASCIGDEPSSTQAPSAPVRPTSGSATSAPSSTDEVCPVGFYVCSAYYPSGCCRVGRDCQTTGSCALPTSTIINTNGVVIVAPTGAGVATGAAPQGGSCPSAWYSCAANRGGNCCPNGYECGEQCTATASGQSGVSQKVAPSTASFISGASVCAGAVVSFAIGLAMIVL</sequence>
<evidence type="ECO:0000256" key="2">
    <source>
        <dbReference type="SAM" id="Phobius"/>
    </source>
</evidence>